<evidence type="ECO:0000256" key="2">
    <source>
        <dbReference type="ARBA" id="ARBA00004117"/>
    </source>
</evidence>
<dbReference type="GO" id="GO:0005198">
    <property type="term" value="F:structural molecule activity"/>
    <property type="evidence" value="ECO:0007669"/>
    <property type="project" value="InterPro"/>
</dbReference>
<accession>A0A2A4Z2M6</accession>
<reference key="1">
    <citation type="submission" date="2017-08" db="EMBL/GenBank/DDBJ databases">
        <title>A dynamic microbial community with high functional redundancy inhabits the cold, oxic subseafloor aquifer.</title>
        <authorList>
            <person name="Tully B.J."/>
            <person name="Wheat C.G."/>
            <person name="Glazer B.T."/>
            <person name="Huber J.A."/>
        </authorList>
    </citation>
    <scope>NUCLEOTIDE SEQUENCE [LARGE SCALE GENOMIC DNA]</scope>
</reference>
<dbReference type="PRINTS" id="PR01010">
    <property type="entry name" value="FLGPRINGFLGI"/>
</dbReference>
<evidence type="ECO:0000256" key="5">
    <source>
        <dbReference type="ARBA" id="ARBA00022764"/>
    </source>
</evidence>
<keyword evidence="9" id="KW-0282">Flagellum</keyword>
<evidence type="ECO:0000256" key="4">
    <source>
        <dbReference type="ARBA" id="ARBA00022729"/>
    </source>
</evidence>
<sequence>MAEITISKKIIRIAFLCLFMVTNLNVGLAASRIKDIVDIENLRTNKLIGYGLVVGLNGTGDNFGTSQFTKQSMQTLLTHFGINASQMEISSRNVAAVMITAELPAFAMSGTTIDVSISSIGDSKSLQGGVLLATNLLALNGIEYAVAQGPVSIGGYLAEGKAASITTGIPTVGRIANGAIVERELEIDFAGRRTLKLGLKNPDFTTAKRITRTINAFMAQRIAKTLNPNTIEISRPTDYRGNMVDLITEIEQLRVEVDQVAKVLIDEQTGVIVMGQNVRVSQVAISQGNLTISISEAPLISQPAPFSNGTTQEVPRTEISVVDNSDNSLAVLDQGISLNELVDGLNALGVGPRDLISILQSIKALGAMQAELIIM</sequence>
<dbReference type="NCBIfam" id="NF003676">
    <property type="entry name" value="PRK05303.1"/>
    <property type="match status" value="1"/>
</dbReference>
<dbReference type="HAMAP" id="MF_00416">
    <property type="entry name" value="FlgI"/>
    <property type="match status" value="1"/>
</dbReference>
<evidence type="ECO:0000256" key="8">
    <source>
        <dbReference type="HAMAP-Rule" id="MF_00416"/>
    </source>
</evidence>
<dbReference type="Pfam" id="PF02119">
    <property type="entry name" value="FlgI"/>
    <property type="match status" value="1"/>
</dbReference>
<comment type="function">
    <text evidence="1 8">Assembles around the rod to form the L-ring and probably protects the motor/basal body from shearing forces during rotation.</text>
</comment>
<gene>
    <name evidence="8 9" type="primary">flgI</name>
    <name evidence="9" type="ORF">COB13_09175</name>
</gene>
<keyword evidence="6 8" id="KW-0975">Bacterial flagellum</keyword>
<protein>
    <recommendedName>
        <fullName evidence="3 8">Flagellar P-ring protein</fullName>
    </recommendedName>
    <alternativeName>
        <fullName evidence="7 8">Basal body P-ring protein</fullName>
    </alternativeName>
</protein>
<dbReference type="InterPro" id="IPR001782">
    <property type="entry name" value="Flag_FlgI"/>
</dbReference>
<organism evidence="9">
    <name type="scientific">OCS116 cluster bacterium</name>
    <dbReference type="NCBI Taxonomy" id="2030921"/>
    <lineage>
        <taxon>Bacteria</taxon>
        <taxon>Pseudomonadati</taxon>
        <taxon>Pseudomonadota</taxon>
        <taxon>Alphaproteobacteria</taxon>
        <taxon>OCS116 cluster</taxon>
    </lineage>
</organism>
<dbReference type="GO" id="GO:0071973">
    <property type="term" value="P:bacterial-type flagellum-dependent cell motility"/>
    <property type="evidence" value="ECO:0007669"/>
    <property type="project" value="InterPro"/>
</dbReference>
<comment type="caution">
    <text evidence="9">The sequence shown here is derived from an EMBL/GenBank/DDBJ whole genome shotgun (WGS) entry which is preliminary data.</text>
</comment>
<evidence type="ECO:0000256" key="1">
    <source>
        <dbReference type="ARBA" id="ARBA00002591"/>
    </source>
</evidence>
<dbReference type="EMBL" id="NVUS01000010">
    <property type="protein sequence ID" value="PCJ00806.1"/>
    <property type="molecule type" value="Genomic_DNA"/>
</dbReference>
<comment type="similarity">
    <text evidence="8">Belongs to the FlgI family.</text>
</comment>
<keyword evidence="5" id="KW-0574">Periplasm</keyword>
<evidence type="ECO:0000256" key="3">
    <source>
        <dbReference type="ARBA" id="ARBA00019515"/>
    </source>
</evidence>
<dbReference type="PANTHER" id="PTHR30381">
    <property type="entry name" value="FLAGELLAR P-RING PERIPLASMIC PROTEIN FLGI"/>
    <property type="match status" value="1"/>
</dbReference>
<dbReference type="GO" id="GO:0009428">
    <property type="term" value="C:bacterial-type flagellum basal body, distal rod, P ring"/>
    <property type="evidence" value="ECO:0007669"/>
    <property type="project" value="InterPro"/>
</dbReference>
<evidence type="ECO:0000256" key="7">
    <source>
        <dbReference type="ARBA" id="ARBA00032344"/>
    </source>
</evidence>
<evidence type="ECO:0000256" key="6">
    <source>
        <dbReference type="ARBA" id="ARBA00023143"/>
    </source>
</evidence>
<keyword evidence="4" id="KW-0732">Signal</keyword>
<keyword evidence="9" id="KW-0969">Cilium</keyword>
<dbReference type="PANTHER" id="PTHR30381:SF0">
    <property type="entry name" value="FLAGELLAR P-RING PROTEIN"/>
    <property type="match status" value="1"/>
</dbReference>
<reference evidence="9" key="2">
    <citation type="journal article" date="2018" name="ISME J.">
        <title>A dynamic microbial community with high functional redundancy inhabits the cold, oxic subseafloor aquifer.</title>
        <authorList>
            <person name="Tully B.J."/>
            <person name="Wheat C.G."/>
            <person name="Glazer B.T."/>
            <person name="Huber J.A."/>
        </authorList>
    </citation>
    <scope>NUCLEOTIDE SEQUENCE</scope>
    <source>
        <strain evidence="9">NORP83</strain>
    </source>
</reference>
<dbReference type="AlphaFoldDB" id="A0A2A4Z2M6"/>
<dbReference type="GO" id="GO:0030288">
    <property type="term" value="C:outer membrane-bounded periplasmic space"/>
    <property type="evidence" value="ECO:0007669"/>
    <property type="project" value="InterPro"/>
</dbReference>
<name>A0A2A4Z2M6_9PROT</name>
<comment type="subunit">
    <text evidence="8">The basal body constitutes a major portion of the flagellar organelle and consists of four rings (L,P,S, and M) mounted on a central rod.</text>
</comment>
<comment type="subcellular location">
    <subcellularLocation>
        <location evidence="2 8">Bacterial flagellum basal body</location>
    </subcellularLocation>
</comment>
<keyword evidence="9" id="KW-0966">Cell projection</keyword>
<proteinExistence type="inferred from homology"/>
<evidence type="ECO:0000313" key="9">
    <source>
        <dbReference type="EMBL" id="PCJ00806.1"/>
    </source>
</evidence>